<keyword evidence="2" id="KW-0689">Ribosomal protein</keyword>
<dbReference type="InterPro" id="IPR039744">
    <property type="entry name" value="RIbosomal_uS14_euk_arc"/>
</dbReference>
<dbReference type="InterPro" id="IPR043140">
    <property type="entry name" value="Ribosomal_uS14_sf"/>
</dbReference>
<evidence type="ECO:0000256" key="1">
    <source>
        <dbReference type="ARBA" id="ARBA00009083"/>
    </source>
</evidence>
<comment type="similarity">
    <text evidence="1">Belongs to the universal ribosomal protein uS14 family.</text>
</comment>
<dbReference type="EMBL" id="RDQH01000331">
    <property type="protein sequence ID" value="RXH97502.1"/>
    <property type="molecule type" value="Genomic_DNA"/>
</dbReference>
<gene>
    <name evidence="4" type="ORF">DVH24_007848</name>
</gene>
<dbReference type="FunFam" id="4.10.830.10:FF:000002">
    <property type="entry name" value="40S ribosomal protein S29"/>
    <property type="match status" value="1"/>
</dbReference>
<dbReference type="HAMAP" id="MF_01364_A">
    <property type="entry name" value="Ribosomal_uS14_2_A"/>
    <property type="match status" value="1"/>
</dbReference>
<dbReference type="STRING" id="3750.A0A498JVM4"/>
<protein>
    <recommendedName>
        <fullName evidence="6">40S ribosomal protein S29</fullName>
    </recommendedName>
</protein>
<dbReference type="GO" id="GO:0003735">
    <property type="term" value="F:structural constituent of ribosome"/>
    <property type="evidence" value="ECO:0007669"/>
    <property type="project" value="InterPro"/>
</dbReference>
<dbReference type="Gene3D" id="4.10.830.10">
    <property type="entry name" value="30s Ribosomal Protein S14, Chain N"/>
    <property type="match status" value="1"/>
</dbReference>
<name>A0A498JVM4_MALDO</name>
<keyword evidence="5" id="KW-1185">Reference proteome</keyword>
<dbReference type="PANTHER" id="PTHR12010">
    <property type="entry name" value="40S RIBOSOMAL PROTEIN S29"/>
    <property type="match status" value="1"/>
</dbReference>
<keyword evidence="3" id="KW-0687">Ribonucleoprotein</keyword>
<comment type="caution">
    <text evidence="4">The sequence shown here is derived from an EMBL/GenBank/DDBJ whole genome shotgun (WGS) entry which is preliminary data.</text>
</comment>
<dbReference type="Pfam" id="PF00253">
    <property type="entry name" value="Ribosomal_S14"/>
    <property type="match status" value="1"/>
</dbReference>
<dbReference type="InterPro" id="IPR023676">
    <property type="entry name" value="Ribosomal_uS14_arc"/>
</dbReference>
<dbReference type="PANTHER" id="PTHR12010:SF22">
    <property type="entry name" value="SMALL RIBOSOMAL SUBUNIT PROTEIN US14Z_US14Y_US14X"/>
    <property type="match status" value="1"/>
</dbReference>
<evidence type="ECO:0000313" key="5">
    <source>
        <dbReference type="Proteomes" id="UP000290289"/>
    </source>
</evidence>
<evidence type="ECO:0000313" key="4">
    <source>
        <dbReference type="EMBL" id="RXH97502.1"/>
    </source>
</evidence>
<evidence type="ECO:0000256" key="2">
    <source>
        <dbReference type="ARBA" id="ARBA00022980"/>
    </source>
</evidence>
<accession>A0A498JVM4</accession>
<evidence type="ECO:0008006" key="6">
    <source>
        <dbReference type="Google" id="ProtNLM"/>
    </source>
</evidence>
<organism evidence="4 5">
    <name type="scientific">Malus domestica</name>
    <name type="common">Apple</name>
    <name type="synonym">Pyrus malus</name>
    <dbReference type="NCBI Taxonomy" id="3750"/>
    <lineage>
        <taxon>Eukaryota</taxon>
        <taxon>Viridiplantae</taxon>
        <taxon>Streptophyta</taxon>
        <taxon>Embryophyta</taxon>
        <taxon>Tracheophyta</taxon>
        <taxon>Spermatophyta</taxon>
        <taxon>Magnoliopsida</taxon>
        <taxon>eudicotyledons</taxon>
        <taxon>Gunneridae</taxon>
        <taxon>Pentapetalae</taxon>
        <taxon>rosids</taxon>
        <taxon>fabids</taxon>
        <taxon>Rosales</taxon>
        <taxon>Rosaceae</taxon>
        <taxon>Amygdaloideae</taxon>
        <taxon>Maleae</taxon>
        <taxon>Malus</taxon>
    </lineage>
</organism>
<reference evidence="4 5" key="1">
    <citation type="submission" date="2018-10" db="EMBL/GenBank/DDBJ databases">
        <title>A high-quality apple genome assembly.</title>
        <authorList>
            <person name="Hu J."/>
        </authorList>
    </citation>
    <scope>NUCLEOTIDE SEQUENCE [LARGE SCALE GENOMIC DNA]</scope>
    <source>
        <strain evidence="5">cv. HFTH1</strain>
        <tissue evidence="4">Young leaf</tissue>
    </source>
</reference>
<dbReference type="Proteomes" id="UP000290289">
    <property type="component" value="Chromosome 5"/>
</dbReference>
<dbReference type="NCBIfam" id="NF004424">
    <property type="entry name" value="PRK05766.1"/>
    <property type="match status" value="1"/>
</dbReference>
<dbReference type="AlphaFoldDB" id="A0A498JVM4"/>
<proteinExistence type="inferred from homology"/>
<evidence type="ECO:0000256" key="3">
    <source>
        <dbReference type="ARBA" id="ARBA00023274"/>
    </source>
</evidence>
<dbReference type="InterPro" id="IPR001209">
    <property type="entry name" value="Ribosomal_uS14"/>
</dbReference>
<dbReference type="GO" id="GO:0008270">
    <property type="term" value="F:zinc ion binding"/>
    <property type="evidence" value="ECO:0007669"/>
    <property type="project" value="InterPro"/>
</dbReference>
<dbReference type="GO" id="GO:0003723">
    <property type="term" value="F:RNA binding"/>
    <property type="evidence" value="ECO:0007669"/>
    <property type="project" value="InterPro"/>
</dbReference>
<dbReference type="GO" id="GO:0002181">
    <property type="term" value="P:cytoplasmic translation"/>
    <property type="evidence" value="ECO:0007669"/>
    <property type="project" value="TreeGrafter"/>
</dbReference>
<sequence length="106" mass="12032">MGHSNVWNSHPKNYGPGSRTCRVCGNPHGLIRKYGLMCCRQCFRSNAKEIGFIKTKVASPDRKLEATYDDLPEDHPWHLLHLQISFKCLFIHVIGFCCVVGTDQNS</sequence>
<dbReference type="GO" id="GO:0022627">
    <property type="term" value="C:cytosolic small ribosomal subunit"/>
    <property type="evidence" value="ECO:0007669"/>
    <property type="project" value="TreeGrafter"/>
</dbReference>